<reference evidence="2 3" key="1">
    <citation type="submission" date="2019-04" db="EMBL/GenBank/DDBJ databases">
        <title>Herbidospora sp. NEAU-GS14.nov., a novel actinomycete isolated from soil.</title>
        <authorList>
            <person name="Han L."/>
        </authorList>
    </citation>
    <scope>NUCLEOTIDE SEQUENCE [LARGE SCALE GENOMIC DNA]</scope>
    <source>
        <strain evidence="2 3">NEAU-GS14</strain>
    </source>
</reference>
<feature type="compositionally biased region" description="Basic residues" evidence="1">
    <location>
        <begin position="1"/>
        <end position="13"/>
    </location>
</feature>
<protein>
    <submittedName>
        <fullName evidence="2">Uncharacterized protein</fullName>
    </submittedName>
</protein>
<feature type="region of interest" description="Disordered" evidence="1">
    <location>
        <begin position="1"/>
        <end position="20"/>
    </location>
</feature>
<gene>
    <name evidence="2" type="ORF">FDA94_28645</name>
</gene>
<evidence type="ECO:0000256" key="1">
    <source>
        <dbReference type="SAM" id="MobiDB-lite"/>
    </source>
</evidence>
<accession>A0A4U3M720</accession>
<dbReference type="EMBL" id="SZQA01000033">
    <property type="protein sequence ID" value="TKK84601.1"/>
    <property type="molecule type" value="Genomic_DNA"/>
</dbReference>
<keyword evidence="3" id="KW-1185">Reference proteome</keyword>
<dbReference type="AlphaFoldDB" id="A0A4U3M720"/>
<comment type="caution">
    <text evidence="2">The sequence shown here is derived from an EMBL/GenBank/DDBJ whole genome shotgun (WGS) entry which is preliminary data.</text>
</comment>
<dbReference type="RefSeq" id="WP_137250185.1">
    <property type="nucleotide sequence ID" value="NZ_SZQA01000033.1"/>
</dbReference>
<evidence type="ECO:0000313" key="2">
    <source>
        <dbReference type="EMBL" id="TKK84601.1"/>
    </source>
</evidence>
<name>A0A4U3M720_9ACTN</name>
<sequence length="97" mass="11239">MSTTTKRRAKHPMRPHDQAKNDAITALKNNHKIEYWALITDAKNELGPEASHSKLYSKALSGLKKKYYDEYIIMYRLFATARGVKVRAWRGTGREDE</sequence>
<organism evidence="2 3">
    <name type="scientific">Herbidospora galbida</name>
    <dbReference type="NCBI Taxonomy" id="2575442"/>
    <lineage>
        <taxon>Bacteria</taxon>
        <taxon>Bacillati</taxon>
        <taxon>Actinomycetota</taxon>
        <taxon>Actinomycetes</taxon>
        <taxon>Streptosporangiales</taxon>
        <taxon>Streptosporangiaceae</taxon>
        <taxon>Herbidospora</taxon>
    </lineage>
</organism>
<evidence type="ECO:0000313" key="3">
    <source>
        <dbReference type="Proteomes" id="UP000308705"/>
    </source>
</evidence>
<dbReference type="Proteomes" id="UP000308705">
    <property type="component" value="Unassembled WGS sequence"/>
</dbReference>
<proteinExistence type="predicted"/>